<feature type="transmembrane region" description="Helical" evidence="1">
    <location>
        <begin position="63"/>
        <end position="84"/>
    </location>
</feature>
<name>A0A8J5H770_ZINOF</name>
<protein>
    <submittedName>
        <fullName evidence="2">Uncharacterized protein</fullName>
    </submittedName>
</protein>
<proteinExistence type="predicted"/>
<organism evidence="2 3">
    <name type="scientific">Zingiber officinale</name>
    <name type="common">Ginger</name>
    <name type="synonym">Amomum zingiber</name>
    <dbReference type="NCBI Taxonomy" id="94328"/>
    <lineage>
        <taxon>Eukaryota</taxon>
        <taxon>Viridiplantae</taxon>
        <taxon>Streptophyta</taxon>
        <taxon>Embryophyta</taxon>
        <taxon>Tracheophyta</taxon>
        <taxon>Spermatophyta</taxon>
        <taxon>Magnoliopsida</taxon>
        <taxon>Liliopsida</taxon>
        <taxon>Zingiberales</taxon>
        <taxon>Zingiberaceae</taxon>
        <taxon>Zingiber</taxon>
    </lineage>
</organism>
<accession>A0A8J5H770</accession>
<sequence>MSDFYSFALPNQKSMSSIPMSRKADYAWKYNVGEVSEDVIHAANALENIQLDRKARNLTTWRVASFGCTSSVLISSGFVLVMYWHNKVSQFHRDVTIC</sequence>
<keyword evidence="1" id="KW-0812">Transmembrane</keyword>
<dbReference type="Proteomes" id="UP000734854">
    <property type="component" value="Unassembled WGS sequence"/>
</dbReference>
<keyword evidence="1" id="KW-1133">Transmembrane helix</keyword>
<comment type="caution">
    <text evidence="2">The sequence shown here is derived from an EMBL/GenBank/DDBJ whole genome shotgun (WGS) entry which is preliminary data.</text>
</comment>
<evidence type="ECO:0000313" key="3">
    <source>
        <dbReference type="Proteomes" id="UP000734854"/>
    </source>
</evidence>
<dbReference type="EMBL" id="JACMSC010000007">
    <property type="protein sequence ID" value="KAG6513534.1"/>
    <property type="molecule type" value="Genomic_DNA"/>
</dbReference>
<keyword evidence="1" id="KW-0472">Membrane</keyword>
<dbReference type="AlphaFoldDB" id="A0A8J5H770"/>
<reference evidence="2 3" key="1">
    <citation type="submission" date="2020-08" db="EMBL/GenBank/DDBJ databases">
        <title>Plant Genome Project.</title>
        <authorList>
            <person name="Zhang R.-G."/>
        </authorList>
    </citation>
    <scope>NUCLEOTIDE SEQUENCE [LARGE SCALE GENOMIC DNA]</scope>
    <source>
        <tissue evidence="2">Rhizome</tissue>
    </source>
</reference>
<gene>
    <name evidence="2" type="ORF">ZIOFF_023866</name>
</gene>
<evidence type="ECO:0000313" key="2">
    <source>
        <dbReference type="EMBL" id="KAG6513534.1"/>
    </source>
</evidence>
<evidence type="ECO:0000256" key="1">
    <source>
        <dbReference type="SAM" id="Phobius"/>
    </source>
</evidence>
<keyword evidence="3" id="KW-1185">Reference proteome</keyword>